<gene>
    <name evidence="1" type="ORF">Adt_32996</name>
</gene>
<keyword evidence="2" id="KW-1185">Reference proteome</keyword>
<dbReference type="Proteomes" id="UP001604336">
    <property type="component" value="Unassembled WGS sequence"/>
</dbReference>
<sequence>MWTEVRRLGFIVTGHWATCHLIGTLPDEWQDVAEILYDLLWASVVPILPREIEYETFSTELTALWEETRDNTLEFSEAERVSSEMRICKDAPPPILDVEE</sequence>
<protein>
    <submittedName>
        <fullName evidence="1">Uncharacterized protein</fullName>
    </submittedName>
</protein>
<evidence type="ECO:0000313" key="1">
    <source>
        <dbReference type="EMBL" id="KAL2480030.1"/>
    </source>
</evidence>
<dbReference type="EMBL" id="JBFOLK010000010">
    <property type="protein sequence ID" value="KAL2480030.1"/>
    <property type="molecule type" value="Genomic_DNA"/>
</dbReference>
<proteinExistence type="predicted"/>
<evidence type="ECO:0000313" key="2">
    <source>
        <dbReference type="Proteomes" id="UP001604336"/>
    </source>
</evidence>
<accession>A0ABD1QUZ9</accession>
<dbReference type="AlphaFoldDB" id="A0ABD1QUZ9"/>
<reference evidence="2" key="1">
    <citation type="submission" date="2024-07" db="EMBL/GenBank/DDBJ databases">
        <title>Two chromosome-level genome assemblies of Korean endemic species Abeliophyllum distichum and Forsythia ovata (Oleaceae).</title>
        <authorList>
            <person name="Jang H."/>
        </authorList>
    </citation>
    <scope>NUCLEOTIDE SEQUENCE [LARGE SCALE GENOMIC DNA]</scope>
</reference>
<organism evidence="1 2">
    <name type="scientific">Abeliophyllum distichum</name>
    <dbReference type="NCBI Taxonomy" id="126358"/>
    <lineage>
        <taxon>Eukaryota</taxon>
        <taxon>Viridiplantae</taxon>
        <taxon>Streptophyta</taxon>
        <taxon>Embryophyta</taxon>
        <taxon>Tracheophyta</taxon>
        <taxon>Spermatophyta</taxon>
        <taxon>Magnoliopsida</taxon>
        <taxon>eudicotyledons</taxon>
        <taxon>Gunneridae</taxon>
        <taxon>Pentapetalae</taxon>
        <taxon>asterids</taxon>
        <taxon>lamiids</taxon>
        <taxon>Lamiales</taxon>
        <taxon>Oleaceae</taxon>
        <taxon>Forsythieae</taxon>
        <taxon>Abeliophyllum</taxon>
    </lineage>
</organism>
<name>A0ABD1QUZ9_9LAMI</name>
<comment type="caution">
    <text evidence="1">The sequence shown here is derived from an EMBL/GenBank/DDBJ whole genome shotgun (WGS) entry which is preliminary data.</text>
</comment>